<dbReference type="InterPro" id="IPR016009">
    <property type="entry name" value="tRNA_MeTrfase_TRMD/TRM10"/>
</dbReference>
<evidence type="ECO:0000256" key="6">
    <source>
        <dbReference type="ARBA" id="ARBA00014679"/>
    </source>
</evidence>
<dbReference type="Proteomes" id="UP000463975">
    <property type="component" value="Chromosome"/>
</dbReference>
<dbReference type="EMBL" id="CP047652">
    <property type="protein sequence ID" value="QHI95779.1"/>
    <property type="molecule type" value="Genomic_DNA"/>
</dbReference>
<evidence type="ECO:0000256" key="15">
    <source>
        <dbReference type="HAMAP-Rule" id="MF_00605"/>
    </source>
</evidence>
<dbReference type="Gene3D" id="1.10.1270.20">
    <property type="entry name" value="tRNA(m1g37)methyltransferase, domain 2"/>
    <property type="match status" value="1"/>
</dbReference>
<dbReference type="SUPFAM" id="SSF75217">
    <property type="entry name" value="alpha/beta knot"/>
    <property type="match status" value="1"/>
</dbReference>
<name>A0A6P1NE43_9PROT</name>
<evidence type="ECO:0000256" key="5">
    <source>
        <dbReference type="ARBA" id="ARBA00012807"/>
    </source>
</evidence>
<dbReference type="PIRSF" id="PIRSF000386">
    <property type="entry name" value="tRNA_mtase"/>
    <property type="match status" value="1"/>
</dbReference>
<dbReference type="HAMAP" id="MF_00605">
    <property type="entry name" value="TrmD"/>
    <property type="match status" value="1"/>
</dbReference>
<dbReference type="CDD" id="cd18080">
    <property type="entry name" value="TrmD-like"/>
    <property type="match status" value="1"/>
</dbReference>
<evidence type="ECO:0000256" key="11">
    <source>
        <dbReference type="ARBA" id="ARBA00022694"/>
    </source>
</evidence>
<comment type="catalytic activity">
    <reaction evidence="14 15 17">
        <text>guanosine(37) in tRNA + S-adenosyl-L-methionine = N(1)-methylguanosine(37) in tRNA + S-adenosyl-L-homocysteine + H(+)</text>
        <dbReference type="Rhea" id="RHEA:36899"/>
        <dbReference type="Rhea" id="RHEA-COMP:10145"/>
        <dbReference type="Rhea" id="RHEA-COMP:10147"/>
        <dbReference type="ChEBI" id="CHEBI:15378"/>
        <dbReference type="ChEBI" id="CHEBI:57856"/>
        <dbReference type="ChEBI" id="CHEBI:59789"/>
        <dbReference type="ChEBI" id="CHEBI:73542"/>
        <dbReference type="ChEBI" id="CHEBI:74269"/>
        <dbReference type="EC" id="2.1.1.228"/>
    </reaction>
</comment>
<evidence type="ECO:0000256" key="3">
    <source>
        <dbReference type="ARBA" id="ARBA00007630"/>
    </source>
</evidence>
<evidence type="ECO:0000256" key="9">
    <source>
        <dbReference type="ARBA" id="ARBA00022679"/>
    </source>
</evidence>
<dbReference type="KEGG" id="bomb:GT348_05490"/>
<dbReference type="EC" id="2.1.1.228" evidence="5 15"/>
<gene>
    <name evidence="15 19" type="primary">trmD</name>
    <name evidence="19" type="ORF">GT348_05490</name>
</gene>
<comment type="subcellular location">
    <subcellularLocation>
        <location evidence="2 15 17">Cytoplasm</location>
    </subcellularLocation>
</comment>
<protein>
    <recommendedName>
        <fullName evidence="6 15">tRNA (guanine-N(1)-)-methyltransferase</fullName>
        <ecNumber evidence="5 15">2.1.1.228</ecNumber>
    </recommendedName>
    <alternativeName>
        <fullName evidence="12 15">M1G-methyltransferase</fullName>
    </alternativeName>
    <alternativeName>
        <fullName evidence="13 15">tRNA [GM37] methyltransferase</fullName>
    </alternativeName>
</protein>
<dbReference type="InterPro" id="IPR029026">
    <property type="entry name" value="tRNA_m1G_MTases_N"/>
</dbReference>
<keyword evidence="7 15" id="KW-0963">Cytoplasm</keyword>
<evidence type="ECO:0000256" key="10">
    <source>
        <dbReference type="ARBA" id="ARBA00022691"/>
    </source>
</evidence>
<dbReference type="NCBIfam" id="NF000648">
    <property type="entry name" value="PRK00026.1"/>
    <property type="match status" value="1"/>
</dbReference>
<evidence type="ECO:0000256" key="12">
    <source>
        <dbReference type="ARBA" id="ARBA00029736"/>
    </source>
</evidence>
<dbReference type="NCBIfam" id="TIGR00088">
    <property type="entry name" value="trmD"/>
    <property type="match status" value="1"/>
</dbReference>
<dbReference type="GO" id="GO:0052906">
    <property type="term" value="F:tRNA (guanine(37)-N1)-methyltransferase activity"/>
    <property type="evidence" value="ECO:0007669"/>
    <property type="project" value="UniProtKB-UniRule"/>
</dbReference>
<evidence type="ECO:0000256" key="17">
    <source>
        <dbReference type="RuleBase" id="RU003464"/>
    </source>
</evidence>
<dbReference type="AlphaFoldDB" id="A0A6P1NE43"/>
<feature type="binding site" evidence="15 16">
    <location>
        <position position="115"/>
    </location>
    <ligand>
        <name>S-adenosyl-L-methionine</name>
        <dbReference type="ChEBI" id="CHEBI:59789"/>
    </ligand>
</feature>
<dbReference type="RefSeq" id="WP_160618854.1">
    <property type="nucleotide sequence ID" value="NZ_CP047652.1"/>
</dbReference>
<keyword evidence="11 15" id="KW-0819">tRNA processing</keyword>
<keyword evidence="10 15" id="KW-0949">S-adenosyl-L-methionine</keyword>
<reference evidence="19 20" key="1">
    <citation type="submission" date="2020-01" db="EMBL/GenBank/DDBJ databases">
        <title>Genome sequencing of strain KACC 21507.</title>
        <authorList>
            <person name="Heo J."/>
            <person name="Kim S.-J."/>
            <person name="Kim J.-S."/>
            <person name="Hong S.-B."/>
            <person name="Kwon S.-W."/>
        </authorList>
    </citation>
    <scope>NUCLEOTIDE SEQUENCE [LARGE SCALE GENOMIC DNA]</scope>
    <source>
        <strain evidence="19 20">KACC 21507</strain>
    </source>
</reference>
<dbReference type="InterPro" id="IPR023148">
    <property type="entry name" value="tRNA_m1G_MeTrfase_C_sf"/>
</dbReference>
<dbReference type="InterPro" id="IPR002649">
    <property type="entry name" value="tRNA_m1G_MeTrfase_TrmD"/>
</dbReference>
<evidence type="ECO:0000256" key="16">
    <source>
        <dbReference type="PIRSR" id="PIRSR000386-1"/>
    </source>
</evidence>
<evidence type="ECO:0000256" key="4">
    <source>
        <dbReference type="ARBA" id="ARBA00011738"/>
    </source>
</evidence>
<evidence type="ECO:0000256" key="1">
    <source>
        <dbReference type="ARBA" id="ARBA00002634"/>
    </source>
</evidence>
<keyword evidence="9 15" id="KW-0808">Transferase</keyword>
<comment type="subunit">
    <text evidence="4 15 17">Homodimer.</text>
</comment>
<dbReference type="GO" id="GO:0002939">
    <property type="term" value="P:tRNA N1-guanine methylation"/>
    <property type="evidence" value="ECO:0007669"/>
    <property type="project" value="TreeGrafter"/>
</dbReference>
<keyword evidence="20" id="KW-1185">Reference proteome</keyword>
<comment type="similarity">
    <text evidence="3 15 17">Belongs to the RNA methyltransferase TrmD family.</text>
</comment>
<evidence type="ECO:0000256" key="8">
    <source>
        <dbReference type="ARBA" id="ARBA00022603"/>
    </source>
</evidence>
<proteinExistence type="inferred from homology"/>
<dbReference type="InterPro" id="IPR029028">
    <property type="entry name" value="Alpha/beta_knot_MTases"/>
</dbReference>
<dbReference type="GO" id="GO:0005829">
    <property type="term" value="C:cytosol"/>
    <property type="evidence" value="ECO:0007669"/>
    <property type="project" value="TreeGrafter"/>
</dbReference>
<dbReference type="PANTHER" id="PTHR46417">
    <property type="entry name" value="TRNA (GUANINE-N(1)-)-METHYLTRANSFERASE"/>
    <property type="match status" value="1"/>
</dbReference>
<organism evidence="19 20">
    <name type="scientific">Aristophania vespae</name>
    <dbReference type="NCBI Taxonomy" id="2697033"/>
    <lineage>
        <taxon>Bacteria</taxon>
        <taxon>Pseudomonadati</taxon>
        <taxon>Pseudomonadota</taxon>
        <taxon>Alphaproteobacteria</taxon>
        <taxon>Acetobacterales</taxon>
        <taxon>Acetobacteraceae</taxon>
        <taxon>Aristophania</taxon>
    </lineage>
</organism>
<comment type="function">
    <text evidence="1 15 17">Specifically methylates guanosine-37 in various tRNAs.</text>
</comment>
<dbReference type="PANTHER" id="PTHR46417:SF1">
    <property type="entry name" value="TRNA (GUANINE-N(1)-)-METHYLTRANSFERASE"/>
    <property type="match status" value="1"/>
</dbReference>
<evidence type="ECO:0000256" key="13">
    <source>
        <dbReference type="ARBA" id="ARBA00033392"/>
    </source>
</evidence>
<dbReference type="Gene3D" id="3.40.1280.10">
    <property type="match status" value="1"/>
</dbReference>
<keyword evidence="8 15" id="KW-0489">Methyltransferase</keyword>
<evidence type="ECO:0000256" key="14">
    <source>
        <dbReference type="ARBA" id="ARBA00047783"/>
    </source>
</evidence>
<accession>A0A6P1NE43</accession>
<evidence type="ECO:0000313" key="20">
    <source>
        <dbReference type="Proteomes" id="UP000463975"/>
    </source>
</evidence>
<evidence type="ECO:0000256" key="2">
    <source>
        <dbReference type="ARBA" id="ARBA00004496"/>
    </source>
</evidence>
<sequence length="235" mass="26024">MTWQADILSLFPEIFPGPLGFSLAGRALREGLWSFKAHDLRPYGLGKHRALDDTPFGGGAGMVMRPDVLDRALLDVTAKDKAKRPIIYPTPRGKRAEQKDIARFAQGPGMVILCGRFEGVDERVLEKHNVQQLCLGDFVLSGGEIPALALMDGCIRLLPGVMGSSLSGEDESFSGGLLEYPQYTRPAEWEGRPVPSVLLTGHHGDIAQWRQEKSEAVTRERRPDLWAAYQQQPLY</sequence>
<evidence type="ECO:0000259" key="18">
    <source>
        <dbReference type="Pfam" id="PF01746"/>
    </source>
</evidence>
<feature type="binding site" evidence="15 16">
    <location>
        <begin position="135"/>
        <end position="140"/>
    </location>
    <ligand>
        <name>S-adenosyl-L-methionine</name>
        <dbReference type="ChEBI" id="CHEBI:59789"/>
    </ligand>
</feature>
<evidence type="ECO:0000313" key="19">
    <source>
        <dbReference type="EMBL" id="QHI95779.1"/>
    </source>
</evidence>
<dbReference type="Pfam" id="PF01746">
    <property type="entry name" value="tRNA_m1G_MT"/>
    <property type="match status" value="1"/>
</dbReference>
<evidence type="ECO:0000256" key="7">
    <source>
        <dbReference type="ARBA" id="ARBA00022490"/>
    </source>
</evidence>
<feature type="domain" description="tRNA methyltransferase TRMD/TRM10-type" evidence="18">
    <location>
        <begin position="5"/>
        <end position="227"/>
    </location>
</feature>